<proteinExistence type="predicted"/>
<gene>
    <name evidence="1" type="ORF">H0E82_12070</name>
</gene>
<dbReference type="EMBL" id="JACCJZ010000019">
    <property type="protein sequence ID" value="NYZ63487.1"/>
    <property type="molecule type" value="Genomic_DNA"/>
</dbReference>
<evidence type="ECO:0000313" key="1">
    <source>
        <dbReference type="EMBL" id="NYZ63487.1"/>
    </source>
</evidence>
<comment type="caution">
    <text evidence="1">The sequence shown here is derived from an EMBL/GenBank/DDBJ whole genome shotgun (WGS) entry which is preliminary data.</text>
</comment>
<dbReference type="RefSeq" id="WP_180545710.1">
    <property type="nucleotide sequence ID" value="NZ_JACCJZ010000019.1"/>
</dbReference>
<name>A0A7Z0TZJ3_9GAMM</name>
<dbReference type="Proteomes" id="UP000589896">
    <property type="component" value="Unassembled WGS sequence"/>
</dbReference>
<protein>
    <submittedName>
        <fullName evidence="1">Uncharacterized protein</fullName>
    </submittedName>
</protein>
<keyword evidence="2" id="KW-1185">Reference proteome</keyword>
<evidence type="ECO:0000313" key="2">
    <source>
        <dbReference type="Proteomes" id="UP000589896"/>
    </source>
</evidence>
<accession>A0A7Z0TZJ3</accession>
<reference evidence="1 2" key="1">
    <citation type="submission" date="2020-07" db="EMBL/GenBank/DDBJ databases">
        <title>isolation of Luteimonas sp. SJ-16.</title>
        <authorList>
            <person name="Huang X.-X."/>
            <person name="Xu L."/>
            <person name="Sun J.-Q."/>
        </authorList>
    </citation>
    <scope>NUCLEOTIDE SEQUENCE [LARGE SCALE GENOMIC DNA]</scope>
    <source>
        <strain evidence="1 2">SJ-16</strain>
    </source>
</reference>
<organism evidence="1 2">
    <name type="scientific">Luteimonas deserti</name>
    <dbReference type="NCBI Taxonomy" id="2752306"/>
    <lineage>
        <taxon>Bacteria</taxon>
        <taxon>Pseudomonadati</taxon>
        <taxon>Pseudomonadota</taxon>
        <taxon>Gammaproteobacteria</taxon>
        <taxon>Lysobacterales</taxon>
        <taxon>Lysobacteraceae</taxon>
        <taxon>Luteimonas</taxon>
    </lineage>
</organism>
<dbReference type="AlphaFoldDB" id="A0A7Z0TZJ3"/>
<sequence length="114" mass="12708">MRLTNWRAGTCFFALEFFFPNAVAGMYLWDESGEALEGIEPDIGGFEGGRGAYDYPVWVDHSGSRLDLYGDLGRMQYQRLDSYLFVGQSIVILLDVADVEPVVRALPVEHVNGA</sequence>